<dbReference type="EMBL" id="CP032698">
    <property type="protein sequence ID" value="AYG80443.1"/>
    <property type="molecule type" value="Genomic_DNA"/>
</dbReference>
<protein>
    <submittedName>
        <fullName evidence="1">Secreted effector protein PipB2</fullName>
    </submittedName>
</protein>
<proteinExistence type="predicted"/>
<keyword evidence="2" id="KW-1185">Reference proteome</keyword>
<dbReference type="InterPro" id="IPR051082">
    <property type="entry name" value="Pentapeptide-BTB/POZ_domain"/>
</dbReference>
<dbReference type="InterPro" id="IPR001646">
    <property type="entry name" value="5peptide_repeat"/>
</dbReference>
<dbReference type="Proteomes" id="UP000271554">
    <property type="component" value="Chromosome"/>
</dbReference>
<name>A0A387HDW1_9ACTN</name>
<dbReference type="RefSeq" id="WP_174248543.1">
    <property type="nucleotide sequence ID" value="NZ_CP032698.1"/>
</dbReference>
<sequence length="294" mass="31534">MRDRGERRSVRGLPEDPEGAAALRAWVARPDALLDVAGLDLSSADLSGADFGTGMLAGAVLRDAVLIGTDFYRCHMEGVVLEGADLTGACLVKAVLDGASLRRAVLDGADLGSAELYDVDLRDVSLRGARLDGASLGGARMQGADLSGASMRETAFAVLVDERTVVRGLAGSAYGPMTVDSGGRMREVGGRAMEVWLSGRGADVRVIDPAFPDVTYYAKIDERHPRPAPRGVVRRRVLDGVSYDEAFTRNLRWEPTEYLRLHLLGHNEVDHVEITESEADAFIATVVARLGERS</sequence>
<dbReference type="Pfam" id="PF00805">
    <property type="entry name" value="Pentapeptide"/>
    <property type="match status" value="2"/>
</dbReference>
<accession>A0A387HDW1</accession>
<gene>
    <name evidence="1" type="primary">pipB2</name>
    <name evidence="1" type="ORF">DWB77_02578</name>
</gene>
<organism evidence="1 2">
    <name type="scientific">Streptomyces hundungensis</name>
    <dbReference type="NCBI Taxonomy" id="1077946"/>
    <lineage>
        <taxon>Bacteria</taxon>
        <taxon>Bacillati</taxon>
        <taxon>Actinomycetota</taxon>
        <taxon>Actinomycetes</taxon>
        <taxon>Kitasatosporales</taxon>
        <taxon>Streptomycetaceae</taxon>
        <taxon>Streptomyces</taxon>
    </lineage>
</organism>
<reference evidence="1 2" key="1">
    <citation type="submission" date="2018-10" db="EMBL/GenBank/DDBJ databases">
        <title>Relationship between Morphology and Antimicrobial Activity in Streptomyces.</title>
        <authorList>
            <person name="Kang H.J."/>
            <person name="Kim S.B."/>
        </authorList>
    </citation>
    <scope>NUCLEOTIDE SEQUENCE [LARGE SCALE GENOMIC DNA]</scope>
    <source>
        <strain evidence="1 2">BH38</strain>
    </source>
</reference>
<dbReference type="PANTHER" id="PTHR14136:SF17">
    <property type="entry name" value="BTB_POZ DOMAIN-CONTAINING PROTEIN KCTD9"/>
    <property type="match status" value="1"/>
</dbReference>
<dbReference type="Gene3D" id="2.160.20.80">
    <property type="entry name" value="E3 ubiquitin-protein ligase SopA"/>
    <property type="match status" value="1"/>
</dbReference>
<dbReference type="AlphaFoldDB" id="A0A387HDW1"/>
<dbReference type="SUPFAM" id="SSF141571">
    <property type="entry name" value="Pentapeptide repeat-like"/>
    <property type="match status" value="1"/>
</dbReference>
<dbReference type="PANTHER" id="PTHR14136">
    <property type="entry name" value="BTB_POZ DOMAIN-CONTAINING PROTEIN KCTD9"/>
    <property type="match status" value="1"/>
</dbReference>
<evidence type="ECO:0000313" key="2">
    <source>
        <dbReference type="Proteomes" id="UP000271554"/>
    </source>
</evidence>
<dbReference type="KEGG" id="shun:DWB77_02578"/>
<evidence type="ECO:0000313" key="1">
    <source>
        <dbReference type="EMBL" id="AYG80443.1"/>
    </source>
</evidence>